<protein>
    <recommendedName>
        <fullName evidence="7">Glycosyl hydrolase family 30 TIM-barrel domain-containing protein</fullName>
    </recommendedName>
</protein>
<feature type="region of interest" description="Disordered" evidence="5">
    <location>
        <begin position="535"/>
        <end position="586"/>
    </location>
</feature>
<dbReference type="PANTHER" id="PTHR11069:SF23">
    <property type="entry name" value="LYSOSOMAL ACID GLUCOSYLCERAMIDASE"/>
    <property type="match status" value="1"/>
</dbReference>
<name>A0A1E1K493_9HELO</name>
<evidence type="ECO:0000313" key="9">
    <source>
        <dbReference type="Proteomes" id="UP000178129"/>
    </source>
</evidence>
<feature type="chain" id="PRO_5009445548" description="Glycosyl hydrolase family 30 TIM-barrel domain-containing protein" evidence="6">
    <location>
        <begin position="20"/>
        <end position="606"/>
    </location>
</feature>
<reference evidence="9" key="1">
    <citation type="submission" date="2016-03" db="EMBL/GenBank/DDBJ databases">
        <authorList>
            <person name="Ploux O."/>
        </authorList>
    </citation>
    <scope>NUCLEOTIDE SEQUENCE [LARGE SCALE GENOMIC DNA]</scope>
    <source>
        <strain evidence="9">UK7</strain>
    </source>
</reference>
<evidence type="ECO:0000256" key="1">
    <source>
        <dbReference type="ARBA" id="ARBA00005382"/>
    </source>
</evidence>
<organism evidence="8 9">
    <name type="scientific">Rhynchosporium graminicola</name>
    <dbReference type="NCBI Taxonomy" id="2792576"/>
    <lineage>
        <taxon>Eukaryota</taxon>
        <taxon>Fungi</taxon>
        <taxon>Dikarya</taxon>
        <taxon>Ascomycota</taxon>
        <taxon>Pezizomycotina</taxon>
        <taxon>Leotiomycetes</taxon>
        <taxon>Helotiales</taxon>
        <taxon>Ploettnerulaceae</taxon>
        <taxon>Rhynchosporium</taxon>
    </lineage>
</organism>
<comment type="caution">
    <text evidence="8">The sequence shown here is derived from an EMBL/GenBank/DDBJ whole genome shotgun (WGS) entry which is preliminary data.</text>
</comment>
<feature type="domain" description="Glycosyl hydrolase family 30 TIM-barrel" evidence="7">
    <location>
        <begin position="105"/>
        <end position="368"/>
    </location>
</feature>
<accession>A0A1E1K493</accession>
<feature type="signal peptide" evidence="6">
    <location>
        <begin position="1"/>
        <end position="19"/>
    </location>
</feature>
<feature type="compositionally biased region" description="Polar residues" evidence="5">
    <location>
        <begin position="535"/>
        <end position="552"/>
    </location>
</feature>
<keyword evidence="4" id="KW-0326">Glycosidase</keyword>
<evidence type="ECO:0000256" key="3">
    <source>
        <dbReference type="ARBA" id="ARBA00022801"/>
    </source>
</evidence>
<dbReference type="Pfam" id="PF02055">
    <property type="entry name" value="Glyco_hydro_30"/>
    <property type="match status" value="1"/>
</dbReference>
<dbReference type="InParanoid" id="A0A1E1K493"/>
<dbReference type="EMBL" id="FJUW01000006">
    <property type="protein sequence ID" value="CZS92822.1"/>
    <property type="molecule type" value="Genomic_DNA"/>
</dbReference>
<evidence type="ECO:0000256" key="4">
    <source>
        <dbReference type="RuleBase" id="RU361188"/>
    </source>
</evidence>
<dbReference type="Proteomes" id="UP000178129">
    <property type="component" value="Unassembled WGS sequence"/>
</dbReference>
<dbReference type="GO" id="GO:0004348">
    <property type="term" value="F:glucosylceramidase activity"/>
    <property type="evidence" value="ECO:0007669"/>
    <property type="project" value="InterPro"/>
</dbReference>
<evidence type="ECO:0000256" key="2">
    <source>
        <dbReference type="ARBA" id="ARBA00022729"/>
    </source>
</evidence>
<evidence type="ECO:0000256" key="6">
    <source>
        <dbReference type="SAM" id="SignalP"/>
    </source>
</evidence>
<dbReference type="InterPro" id="IPR017853">
    <property type="entry name" value="GH"/>
</dbReference>
<dbReference type="Gene3D" id="3.20.20.80">
    <property type="entry name" value="Glycosidases"/>
    <property type="match status" value="1"/>
</dbReference>
<evidence type="ECO:0000259" key="7">
    <source>
        <dbReference type="Pfam" id="PF02055"/>
    </source>
</evidence>
<keyword evidence="9" id="KW-1185">Reference proteome</keyword>
<dbReference type="SUPFAM" id="SSF51445">
    <property type="entry name" value="(Trans)glycosidases"/>
    <property type="match status" value="1"/>
</dbReference>
<dbReference type="PANTHER" id="PTHR11069">
    <property type="entry name" value="GLUCOSYLCERAMIDASE"/>
    <property type="match status" value="1"/>
</dbReference>
<proteinExistence type="inferred from homology"/>
<dbReference type="GO" id="GO:0016020">
    <property type="term" value="C:membrane"/>
    <property type="evidence" value="ECO:0007669"/>
    <property type="project" value="GOC"/>
</dbReference>
<keyword evidence="2 6" id="KW-0732">Signal</keyword>
<evidence type="ECO:0000313" key="8">
    <source>
        <dbReference type="EMBL" id="CZS92822.1"/>
    </source>
</evidence>
<dbReference type="GO" id="GO:0006680">
    <property type="term" value="P:glucosylceramide catabolic process"/>
    <property type="evidence" value="ECO:0007669"/>
    <property type="project" value="TreeGrafter"/>
</dbReference>
<dbReference type="AlphaFoldDB" id="A0A1E1K493"/>
<evidence type="ECO:0000256" key="5">
    <source>
        <dbReference type="SAM" id="MobiDB-lite"/>
    </source>
</evidence>
<dbReference type="STRING" id="914237.A0A1E1K493"/>
<dbReference type="InterPro" id="IPR001139">
    <property type="entry name" value="Glyco_hydro_30"/>
</dbReference>
<comment type="similarity">
    <text evidence="1 4">Belongs to the glycosyl hydrolase 30 family.</text>
</comment>
<dbReference type="InterPro" id="IPR033453">
    <property type="entry name" value="Glyco_hydro_30_TIM-barrel"/>
</dbReference>
<keyword evidence="3 4" id="KW-0378">Hydrolase</keyword>
<gene>
    <name evidence="8" type="ORF">RCO7_10185</name>
</gene>
<sequence>MLLSLCTFLLTSFAARSIAQSVSDFGSSGGSGPKGGVGDLSRPVLFAQAYITDGKIASEYPDLVLRELTNSSPPVLEKSETNSCNAIRSVVIDDSPEGRRQEMLGFGHAWTDSTVSTFGSLEEDILDELMAELFGPDGNNMGFMRHTIGSSDMSGTPYSFDDNGPHYNEGQPDPNLENFDLGPEGEAMAKMIARMGDYKSDVFLFGSPWSYPGWMKQNGLFIAPRLLGGSQILNNTFDPQFTPQAVQYFTKYVDAYKALGVEVNGLTLSNEPLNSQGGYPCMYLGADDSARILNAGLGDAMKERGVKILAYDHNTDQPAYPSRMIQGSNGNVSGAAWHCYAGNVNYTVLEQFNQAFPSTPQFMTECSSYLPSNYSIYIAQQFIPSVQSGASGGAFWVLGTDPDYGPHSPYGGCAGCLGSIIVNSSTTYTKTHDYYMMGQFSRFIRRGARNYAVRKGIEYGGGTTEAPQFILMSVQNPDSSWAVIFLNNYGTDQDVELSFTSHPGSVWHGTIPQLAVVTWLIPPSNLWMVNNGTASPTSTSYSTRNGTTSGTTDEGHQFTCPTTTMSPKTSSTSTTTTTPLLPVPHTDSVPARTLAAAQCLVSACQS</sequence>
<feature type="compositionally biased region" description="Low complexity" evidence="5">
    <location>
        <begin position="559"/>
        <end position="579"/>
    </location>
</feature>